<keyword evidence="1" id="KW-0175">Coiled coil</keyword>
<evidence type="ECO:0000256" key="1">
    <source>
        <dbReference type="SAM" id="Coils"/>
    </source>
</evidence>
<organism evidence="4 5">
    <name type="scientific">Gallintestinimicrobium propionicum</name>
    <dbReference type="NCBI Taxonomy" id="2981770"/>
    <lineage>
        <taxon>Bacteria</taxon>
        <taxon>Bacillati</taxon>
        <taxon>Bacillota</taxon>
        <taxon>Clostridia</taxon>
        <taxon>Lachnospirales</taxon>
        <taxon>Lachnospiraceae</taxon>
        <taxon>Gallintestinimicrobium</taxon>
    </lineage>
</organism>
<feature type="coiled-coil region" evidence="1">
    <location>
        <begin position="141"/>
        <end position="235"/>
    </location>
</feature>
<feature type="domain" description="Cell wall hydrolase SleB" evidence="3">
    <location>
        <begin position="259"/>
        <end position="353"/>
    </location>
</feature>
<feature type="chain" id="PRO_5042125175" evidence="2">
    <location>
        <begin position="36"/>
        <end position="353"/>
    </location>
</feature>
<dbReference type="EMBL" id="JAJEQF010000028">
    <property type="protein sequence ID" value="MCC2168122.1"/>
    <property type="molecule type" value="Genomic_DNA"/>
</dbReference>
<dbReference type="Proteomes" id="UP001199355">
    <property type="component" value="Unassembled WGS sequence"/>
</dbReference>
<proteinExistence type="predicted"/>
<dbReference type="RefSeq" id="WP_308728508.1">
    <property type="nucleotide sequence ID" value="NZ_JAJEQF010000028.1"/>
</dbReference>
<evidence type="ECO:0000313" key="4">
    <source>
        <dbReference type="EMBL" id="MCC2168122.1"/>
    </source>
</evidence>
<keyword evidence="5" id="KW-1185">Reference proteome</keyword>
<dbReference type="Pfam" id="PF07486">
    <property type="entry name" value="Hydrolase_2"/>
    <property type="match status" value="1"/>
</dbReference>
<evidence type="ECO:0000259" key="3">
    <source>
        <dbReference type="Pfam" id="PF07486"/>
    </source>
</evidence>
<dbReference type="GO" id="GO:0016787">
    <property type="term" value="F:hydrolase activity"/>
    <property type="evidence" value="ECO:0007669"/>
    <property type="project" value="UniProtKB-KW"/>
</dbReference>
<comment type="caution">
    <text evidence="4">The sequence shown here is derived from an EMBL/GenBank/DDBJ whole genome shotgun (WGS) entry which is preliminary data.</text>
</comment>
<keyword evidence="4" id="KW-0378">Hydrolase</keyword>
<sequence>MEVRMNGKGRKLFRSAVGILTSVMMMGAYTTTAMASGIGVIDAKDMLDIHAEANTASAVVGQVMEDGHVAILAKYNDWVQIQAGEIAGWVPAENLVETEISNEEAVAANEQVIAERTGATASEDEFFAEEEVQQDETAALQAEASEAAQNEIEEVQTAEEAARIEAEAQAKADEEAARIEAEAQAKAAEEAARIEAEAQAKAAEEAARLAAEAQAKAAAEEAARIEAEAQQAALAAQTAAVSAEELKLLANIIYCEAGSESYVGKVAVGNVIMNRVKSASQPNTITEVVYAKGQFSPVRNGSLQRALSSDKADAACYQAAIEALAGAQPVGGKLFFRRNNGRSGQVIGHHVFY</sequence>
<accession>A0AAE3DN00</accession>
<evidence type="ECO:0000256" key="2">
    <source>
        <dbReference type="SAM" id="SignalP"/>
    </source>
</evidence>
<name>A0AAE3DN00_9FIRM</name>
<dbReference type="InterPro" id="IPR042047">
    <property type="entry name" value="SleB_dom1"/>
</dbReference>
<dbReference type="Gene3D" id="2.30.30.40">
    <property type="entry name" value="SH3 Domains"/>
    <property type="match status" value="1"/>
</dbReference>
<evidence type="ECO:0000313" key="5">
    <source>
        <dbReference type="Proteomes" id="UP001199355"/>
    </source>
</evidence>
<dbReference type="AlphaFoldDB" id="A0AAE3DN00"/>
<keyword evidence="2" id="KW-0732">Signal</keyword>
<protein>
    <submittedName>
        <fullName evidence="4">Cell wall hydrolase</fullName>
    </submittedName>
</protein>
<reference evidence="4 5" key="1">
    <citation type="submission" date="2021-10" db="EMBL/GenBank/DDBJ databases">
        <title>Anaerobic single-cell dispensing facilitates the cultivation of human gut bacteria.</title>
        <authorList>
            <person name="Afrizal A."/>
        </authorList>
    </citation>
    <scope>NUCLEOTIDE SEQUENCE [LARGE SCALE GENOMIC DNA]</scope>
    <source>
        <strain evidence="4 5">CLA-AA-H244</strain>
    </source>
</reference>
<dbReference type="Gene3D" id="1.10.10.2520">
    <property type="entry name" value="Cell wall hydrolase SleB, domain 1"/>
    <property type="match status" value="1"/>
</dbReference>
<dbReference type="InterPro" id="IPR011105">
    <property type="entry name" value="Cell_wall_hydrolase_SleB"/>
</dbReference>
<feature type="signal peptide" evidence="2">
    <location>
        <begin position="1"/>
        <end position="35"/>
    </location>
</feature>
<gene>
    <name evidence="4" type="ORF">LKD45_10555</name>
</gene>